<dbReference type="PANTHER" id="PTHR32347">
    <property type="entry name" value="EFFLUX SYSTEM COMPONENT YKNX-RELATED"/>
    <property type="match status" value="1"/>
</dbReference>
<keyword evidence="2 3" id="KW-0175">Coiled coil</keyword>
<evidence type="ECO:0000313" key="6">
    <source>
        <dbReference type="EMBL" id="TLD00935.1"/>
    </source>
</evidence>
<organism evidence="6 7">
    <name type="scientific">Robinsoniella peoriensis</name>
    <dbReference type="NCBI Taxonomy" id="180332"/>
    <lineage>
        <taxon>Bacteria</taxon>
        <taxon>Bacillati</taxon>
        <taxon>Bacillota</taxon>
        <taxon>Clostridia</taxon>
        <taxon>Lachnospirales</taxon>
        <taxon>Lachnospiraceae</taxon>
        <taxon>Robinsoniella</taxon>
    </lineage>
</organism>
<dbReference type="RefSeq" id="WP_044293065.1">
    <property type="nucleotide sequence ID" value="NZ_JTGN01000001.1"/>
</dbReference>
<dbReference type="Pfam" id="PF05738">
    <property type="entry name" value="Cna_B"/>
    <property type="match status" value="1"/>
</dbReference>
<accession>A0A4U8Q7N1</accession>
<feature type="compositionally biased region" description="Polar residues" evidence="4">
    <location>
        <begin position="221"/>
        <end position="237"/>
    </location>
</feature>
<feature type="region of interest" description="Disordered" evidence="4">
    <location>
        <begin position="443"/>
        <end position="478"/>
    </location>
</feature>
<feature type="compositionally biased region" description="Basic and acidic residues" evidence="4">
    <location>
        <begin position="443"/>
        <end position="458"/>
    </location>
</feature>
<feature type="coiled-coil region" evidence="3">
    <location>
        <begin position="481"/>
        <end position="515"/>
    </location>
</feature>
<dbReference type="SUPFAM" id="SSF49478">
    <property type="entry name" value="Cna protein B-type domain"/>
    <property type="match status" value="1"/>
</dbReference>
<dbReference type="InterPro" id="IPR050465">
    <property type="entry name" value="UPF0194_transport"/>
</dbReference>
<proteinExistence type="predicted"/>
<reference evidence="6 7" key="1">
    <citation type="journal article" date="2019" name="Anaerobe">
        <title>Detection of Robinsoniella peoriensis in multiple bone samples of a trauma patient.</title>
        <authorList>
            <person name="Schrottner P."/>
            <person name="Hartwich K."/>
            <person name="Bunk B."/>
            <person name="Schober I."/>
            <person name="Helbig S."/>
            <person name="Rudolph W.W."/>
            <person name="Gunzer F."/>
        </authorList>
    </citation>
    <scope>NUCLEOTIDE SEQUENCE [LARGE SCALE GENOMIC DNA]</scope>
    <source>
        <strain evidence="6 7">DSM 106044</strain>
    </source>
</reference>
<dbReference type="EMBL" id="QGQD01000045">
    <property type="protein sequence ID" value="TLD00935.1"/>
    <property type="molecule type" value="Genomic_DNA"/>
</dbReference>
<feature type="compositionally biased region" description="Low complexity" evidence="4">
    <location>
        <begin position="183"/>
        <end position="199"/>
    </location>
</feature>
<dbReference type="STRING" id="180332.GCA_000797495_03954"/>
<keyword evidence="7" id="KW-1185">Reference proteome</keyword>
<dbReference type="Gene3D" id="2.40.420.20">
    <property type="match status" value="1"/>
</dbReference>
<name>A0A4U8Q7N1_9FIRM</name>
<feature type="compositionally biased region" description="Acidic residues" evidence="4">
    <location>
        <begin position="151"/>
        <end position="162"/>
    </location>
</feature>
<feature type="compositionally biased region" description="Acidic residues" evidence="4">
    <location>
        <begin position="465"/>
        <end position="478"/>
    </location>
</feature>
<evidence type="ECO:0000259" key="5">
    <source>
        <dbReference type="Pfam" id="PF05738"/>
    </source>
</evidence>
<dbReference type="CDD" id="cd00222">
    <property type="entry name" value="CollagenBindB"/>
    <property type="match status" value="1"/>
</dbReference>
<feature type="domain" description="CNA-B" evidence="5">
    <location>
        <begin position="252"/>
        <end position="317"/>
    </location>
</feature>
<evidence type="ECO:0000313" key="7">
    <source>
        <dbReference type="Proteomes" id="UP000306509"/>
    </source>
</evidence>
<dbReference type="AlphaFoldDB" id="A0A4U8Q7N1"/>
<dbReference type="GO" id="GO:0030313">
    <property type="term" value="C:cell envelope"/>
    <property type="evidence" value="ECO:0007669"/>
    <property type="project" value="UniProtKB-SubCell"/>
</dbReference>
<feature type="compositionally biased region" description="Polar residues" evidence="4">
    <location>
        <begin position="200"/>
        <end position="210"/>
    </location>
</feature>
<dbReference type="InterPro" id="IPR008454">
    <property type="entry name" value="Collagen-bd_Cna-like_B-typ_dom"/>
</dbReference>
<dbReference type="Proteomes" id="UP000306509">
    <property type="component" value="Unassembled WGS sequence"/>
</dbReference>
<gene>
    <name evidence="6" type="ORF">DSM106044_02135</name>
</gene>
<evidence type="ECO:0000256" key="2">
    <source>
        <dbReference type="ARBA" id="ARBA00023054"/>
    </source>
</evidence>
<sequence>MKKITIAGICIASVLVVGAAGFGVFKVVKSGGDPVEVIPVSQFQGMGMMGDGSTLYANIVSDISQEVHLASDQIVNEVYVKEGDKVKVGDKLLSYDTTLMELNLEMYELDGKTLDLKIQGSKNDLEKLKKVTPLPNSAKANHNIPNQGPSDDSDDDDDDGPGDEARAILTENFVTASMSQMQGSTNDTDSTGNTGDTSTPDTKSSESGDSTDVPETKPTDSQEPATETNQQTETPSTDAPAELNSIIVNIGWDHGTNALADYPSGVKVTLMNGDKQADVKTLTADNKWSATFTNLDPSGTYSVKGEEVAEYSLIMKEKPAGTFTLNYHYNEPADSPAATIKPYDILDYKSEPYKGEGTKKNPYVFFCKDGTVVKGSFINKMLGFDEKGEKSIRSGYHAKLEIREADSLTGGFIKSIGFDGTIKVTHGYAPGTSWVFTSDGIKKQETDINDPPKDDDKNGNWGDPGDVDWSDPGDFDEGYTEDELKQAIKEKEAEIRKLELDKRESSLKIEKSRREVNEATISSTINGVVKSVGDPNVGEVDGKAFVVITSDEGLYVKGAISELNLDTIKKGDIVQGMGNESGISFAATITEISPYPEDSNSYGFGEGNSNSSYYPFTAYIESADGLSNNESAQITISGGSGNANTIYLYKAYVRTENGQSYVYKVDENNRLKQQFVKTGKTLFSQYIEIKEGLTNEDKISFPYGKNVKNGAKVKDADDTSEMMY</sequence>
<feature type="region of interest" description="Disordered" evidence="4">
    <location>
        <begin position="176"/>
        <end position="240"/>
    </location>
</feature>
<feature type="region of interest" description="Disordered" evidence="4">
    <location>
        <begin position="132"/>
        <end position="164"/>
    </location>
</feature>
<evidence type="ECO:0000256" key="1">
    <source>
        <dbReference type="ARBA" id="ARBA00004196"/>
    </source>
</evidence>
<evidence type="ECO:0000256" key="3">
    <source>
        <dbReference type="SAM" id="Coils"/>
    </source>
</evidence>
<protein>
    <submittedName>
        <fullName evidence="6">Efflux transporter, RND family, MFP subunit</fullName>
    </submittedName>
</protein>
<dbReference type="PANTHER" id="PTHR32347:SF14">
    <property type="entry name" value="EFFLUX SYSTEM COMPONENT YKNX-RELATED"/>
    <property type="match status" value="1"/>
</dbReference>
<evidence type="ECO:0000256" key="4">
    <source>
        <dbReference type="SAM" id="MobiDB-lite"/>
    </source>
</evidence>
<comment type="subcellular location">
    <subcellularLocation>
        <location evidence="1">Cell envelope</location>
    </subcellularLocation>
</comment>
<comment type="caution">
    <text evidence="6">The sequence shown here is derived from an EMBL/GenBank/DDBJ whole genome shotgun (WGS) entry which is preliminary data.</text>
</comment>
<feature type="compositionally biased region" description="Polar residues" evidence="4">
    <location>
        <begin position="134"/>
        <end position="147"/>
    </location>
</feature>
<dbReference type="Gene3D" id="2.60.40.1140">
    <property type="entry name" value="Collagen-binding surface protein Cna, B-type domain"/>
    <property type="match status" value="1"/>
</dbReference>